<reference evidence="7 8" key="1">
    <citation type="submission" date="2017-05" db="EMBL/GenBank/DDBJ databases">
        <authorList>
            <person name="Varghese N."/>
            <person name="Submissions S."/>
        </authorList>
    </citation>
    <scope>NUCLEOTIDE SEQUENCE [LARGE SCALE GENOMIC DNA]</scope>
    <source>
        <strain evidence="7 8">DSM 19036</strain>
    </source>
</reference>
<evidence type="ECO:0000313" key="7">
    <source>
        <dbReference type="EMBL" id="SMO99620.1"/>
    </source>
</evidence>
<dbReference type="RefSeq" id="WP_246101791.1">
    <property type="nucleotide sequence ID" value="NZ_CBCSJO010000018.1"/>
</dbReference>
<evidence type="ECO:0000256" key="2">
    <source>
        <dbReference type="ARBA" id="ARBA00022475"/>
    </source>
</evidence>
<evidence type="ECO:0000313" key="8">
    <source>
        <dbReference type="Proteomes" id="UP000320300"/>
    </source>
</evidence>
<feature type="transmembrane region" description="Helical" evidence="6">
    <location>
        <begin position="190"/>
        <end position="213"/>
    </location>
</feature>
<feature type="transmembrane region" description="Helical" evidence="6">
    <location>
        <begin position="73"/>
        <end position="94"/>
    </location>
</feature>
<keyword evidence="3 6" id="KW-0812">Transmembrane</keyword>
<dbReference type="GO" id="GO:0005886">
    <property type="term" value="C:plasma membrane"/>
    <property type="evidence" value="ECO:0007669"/>
    <property type="project" value="UniProtKB-SubCell"/>
</dbReference>
<dbReference type="PANTHER" id="PTHR30213:SF1">
    <property type="entry name" value="INNER MEMBRANE PROTEIN YHJD"/>
    <property type="match status" value="1"/>
</dbReference>
<keyword evidence="5 6" id="KW-0472">Membrane</keyword>
<dbReference type="InterPro" id="IPR017039">
    <property type="entry name" value="Virul_fac_BrkB"/>
</dbReference>
<evidence type="ECO:0000256" key="5">
    <source>
        <dbReference type="ARBA" id="ARBA00023136"/>
    </source>
</evidence>
<evidence type="ECO:0000256" key="3">
    <source>
        <dbReference type="ARBA" id="ARBA00022692"/>
    </source>
</evidence>
<feature type="transmembrane region" description="Helical" evidence="6">
    <location>
        <begin position="252"/>
        <end position="271"/>
    </location>
</feature>
<accession>A0A521FVM6</accession>
<sequence length="475" mass="52031">METKVPKDFTGLWANIQTYFRIQMKMRKLAAIEKGSKLAANLVTNTIVVLCLLMAFTAALVTLTFYLSHLLKSYTVGFGCATVLFTLLSLLICWKNAAVEQFITGVAIRGFFATHHEPKLEEAQGHGLNTFNGETGQRTKLLVQDQNEPGHSKKFNMKNKNVTLRGIWAVLKNSFTGFSDHKVTKLSGSLAYYTVFSMAPLLVVIISLCGIFLGQEAAQGQIYGQLAGFMGKETALQLQEIVQKASIGKKGTIAFIIGAVTLLVGATTVFADIQDSINIIWGLKPKPKRGWLKMLQNRFLSFSVIISLGFLLLVSLGVTAVLDGFSARLQVRFSDVSVVLFYILNQVVTLAVVSLIFSVIFKLLPDAIIKWRDVISGSVITALLFMLGKFGISIYIGQSDVGSTYGAAGSLVILLLWTYYSSIILYFGAEFTKAFALSYGSEIHPSHYAVTTKEVELESGGQSVQENEETARSKS</sequence>
<evidence type="ECO:0000256" key="6">
    <source>
        <dbReference type="SAM" id="Phobius"/>
    </source>
</evidence>
<organism evidence="7 8">
    <name type="scientific">Pedobacter westerhofensis</name>
    <dbReference type="NCBI Taxonomy" id="425512"/>
    <lineage>
        <taxon>Bacteria</taxon>
        <taxon>Pseudomonadati</taxon>
        <taxon>Bacteroidota</taxon>
        <taxon>Sphingobacteriia</taxon>
        <taxon>Sphingobacteriales</taxon>
        <taxon>Sphingobacteriaceae</taxon>
        <taxon>Pedobacter</taxon>
    </lineage>
</organism>
<evidence type="ECO:0000256" key="1">
    <source>
        <dbReference type="ARBA" id="ARBA00004651"/>
    </source>
</evidence>
<keyword evidence="2" id="KW-1003">Cell membrane</keyword>
<dbReference type="Proteomes" id="UP000320300">
    <property type="component" value="Unassembled WGS sequence"/>
</dbReference>
<keyword evidence="4 6" id="KW-1133">Transmembrane helix</keyword>
<dbReference type="Pfam" id="PF03631">
    <property type="entry name" value="Virul_fac_BrkB"/>
    <property type="match status" value="1"/>
</dbReference>
<feature type="transmembrane region" description="Helical" evidence="6">
    <location>
        <begin position="299"/>
        <end position="322"/>
    </location>
</feature>
<keyword evidence="8" id="KW-1185">Reference proteome</keyword>
<feature type="transmembrane region" description="Helical" evidence="6">
    <location>
        <begin position="376"/>
        <end position="396"/>
    </location>
</feature>
<feature type="transmembrane region" description="Helical" evidence="6">
    <location>
        <begin position="342"/>
        <end position="364"/>
    </location>
</feature>
<dbReference type="NCBIfam" id="TIGR00765">
    <property type="entry name" value="yihY_not_rbn"/>
    <property type="match status" value="1"/>
</dbReference>
<name>A0A521FVM6_9SPHI</name>
<dbReference type="PANTHER" id="PTHR30213">
    <property type="entry name" value="INNER MEMBRANE PROTEIN YHJD"/>
    <property type="match status" value="1"/>
</dbReference>
<feature type="transmembrane region" description="Helical" evidence="6">
    <location>
        <begin position="408"/>
        <end position="429"/>
    </location>
</feature>
<gene>
    <name evidence="7" type="ORF">SAMN06265348_12413</name>
</gene>
<dbReference type="AlphaFoldDB" id="A0A521FVM6"/>
<comment type="subcellular location">
    <subcellularLocation>
        <location evidence="1">Cell membrane</location>
        <topology evidence="1">Multi-pass membrane protein</topology>
    </subcellularLocation>
</comment>
<feature type="transmembrane region" description="Helical" evidence="6">
    <location>
        <begin position="42"/>
        <end position="67"/>
    </location>
</feature>
<proteinExistence type="predicted"/>
<protein>
    <submittedName>
        <fullName evidence="7">YihY family inner membrane protein</fullName>
    </submittedName>
</protein>
<dbReference type="EMBL" id="FXTN01000024">
    <property type="protein sequence ID" value="SMO99620.1"/>
    <property type="molecule type" value="Genomic_DNA"/>
</dbReference>
<evidence type="ECO:0000256" key="4">
    <source>
        <dbReference type="ARBA" id="ARBA00022989"/>
    </source>
</evidence>